<dbReference type="SUPFAM" id="SSF55785">
    <property type="entry name" value="PYP-like sensor domain (PAS domain)"/>
    <property type="match status" value="2"/>
</dbReference>
<dbReference type="Pfam" id="PF02518">
    <property type="entry name" value="HATPase_c"/>
    <property type="match status" value="1"/>
</dbReference>
<feature type="modified residue" description="4-aspartylphosphate" evidence="5">
    <location>
        <position position="1199"/>
    </location>
</feature>
<dbReference type="InterPro" id="IPR036641">
    <property type="entry name" value="HPT_dom_sf"/>
</dbReference>
<gene>
    <name evidence="9" type="ORF">Y882_17810</name>
</gene>
<dbReference type="PRINTS" id="PR00344">
    <property type="entry name" value="BCTRLSENSOR"/>
</dbReference>
<dbReference type="InterPro" id="IPR003661">
    <property type="entry name" value="HisK_dim/P_dom"/>
</dbReference>
<dbReference type="Pfam" id="PF00512">
    <property type="entry name" value="HisKA"/>
    <property type="match status" value="1"/>
</dbReference>
<dbReference type="Gene3D" id="1.10.287.130">
    <property type="match status" value="1"/>
</dbReference>
<dbReference type="InterPro" id="IPR011006">
    <property type="entry name" value="CheY-like_superfamily"/>
</dbReference>
<dbReference type="STRING" id="1440762.Y882_17810"/>
<dbReference type="Gene3D" id="3.30.565.10">
    <property type="entry name" value="Histidine kinase-like ATPase, C-terminal domain"/>
    <property type="match status" value="1"/>
</dbReference>
<dbReference type="CDD" id="cd00082">
    <property type="entry name" value="HisKA"/>
    <property type="match status" value="1"/>
</dbReference>
<dbReference type="GO" id="GO:0005524">
    <property type="term" value="F:ATP binding"/>
    <property type="evidence" value="ECO:0007669"/>
    <property type="project" value="UniProtKB-KW"/>
</dbReference>
<reference evidence="9 10" key="1">
    <citation type="journal article" date="2015" name="Antonie Van Leeuwenhoek">
        <title>A phylogenomic and molecular marker based taxonomic framework for the order Xanthomonadales: proposal to transfer the families Algiphilaceae and Solimonadaceae to the order Nevskiales ord. nov. and to create a new family within the order Xanthomonadales, the family Rhodanobacteraceae fam. nov., containing the genus Rhodanobacter and its closest relatives.</title>
        <authorList>
            <person name="Naushad S."/>
            <person name="Adeolu M."/>
            <person name="Wong S."/>
            <person name="Sohail M."/>
            <person name="Schellhorn H.E."/>
            <person name="Gupta R.S."/>
        </authorList>
    </citation>
    <scope>NUCLEOTIDE SEQUENCE [LARGE SCALE GENOMIC DNA]</scope>
    <source>
        <strain evidence="9 10">DSM 16301</strain>
    </source>
</reference>
<dbReference type="PATRIC" id="fig|1440762.4.peg.3436"/>
<dbReference type="InterPro" id="IPR001789">
    <property type="entry name" value="Sig_transdc_resp-reg_receiver"/>
</dbReference>
<dbReference type="SUPFAM" id="SSF53850">
    <property type="entry name" value="Periplasmic binding protein-like II"/>
    <property type="match status" value="2"/>
</dbReference>
<dbReference type="SMART" id="SM00091">
    <property type="entry name" value="PAS"/>
    <property type="match status" value="2"/>
</dbReference>
<dbReference type="FunFam" id="3.30.565.10:FF:000010">
    <property type="entry name" value="Sensor histidine kinase RcsC"/>
    <property type="match status" value="1"/>
</dbReference>
<feature type="domain" description="Histidine kinase" evidence="6">
    <location>
        <begin position="797"/>
        <end position="1018"/>
    </location>
</feature>
<dbReference type="PROSITE" id="PS50109">
    <property type="entry name" value="HIS_KIN"/>
    <property type="match status" value="1"/>
</dbReference>
<evidence type="ECO:0000259" key="8">
    <source>
        <dbReference type="PROSITE" id="PS50112"/>
    </source>
</evidence>
<dbReference type="SUPFAM" id="SSF47384">
    <property type="entry name" value="Homodimeric domain of signal transducing histidine kinase"/>
    <property type="match status" value="1"/>
</dbReference>
<evidence type="ECO:0000259" key="6">
    <source>
        <dbReference type="PROSITE" id="PS50109"/>
    </source>
</evidence>
<dbReference type="InterPro" id="IPR036097">
    <property type="entry name" value="HisK_dim/P_sf"/>
</dbReference>
<evidence type="ECO:0000256" key="2">
    <source>
        <dbReference type="ARBA" id="ARBA00012438"/>
    </source>
</evidence>
<dbReference type="InterPro" id="IPR005467">
    <property type="entry name" value="His_kinase_dom"/>
</dbReference>
<dbReference type="SMART" id="SM00388">
    <property type="entry name" value="HisKA"/>
    <property type="match status" value="1"/>
</dbReference>
<dbReference type="GO" id="GO:0000155">
    <property type="term" value="F:phosphorelay sensor kinase activity"/>
    <property type="evidence" value="ECO:0007669"/>
    <property type="project" value="InterPro"/>
</dbReference>
<dbReference type="CDD" id="cd00130">
    <property type="entry name" value="PAS"/>
    <property type="match status" value="1"/>
</dbReference>
<evidence type="ECO:0000256" key="4">
    <source>
        <dbReference type="ARBA" id="ARBA00023012"/>
    </source>
</evidence>
<dbReference type="SUPFAM" id="SSF52172">
    <property type="entry name" value="CheY-like"/>
    <property type="match status" value="1"/>
</dbReference>
<dbReference type="Pfam" id="PF00072">
    <property type="entry name" value="Response_reg"/>
    <property type="match status" value="1"/>
</dbReference>
<dbReference type="PROSITE" id="PS50112">
    <property type="entry name" value="PAS"/>
    <property type="match status" value="2"/>
</dbReference>
<feature type="domain" description="PAS" evidence="8">
    <location>
        <begin position="518"/>
        <end position="575"/>
    </location>
</feature>
<dbReference type="Pfam" id="PF08448">
    <property type="entry name" value="PAS_4"/>
    <property type="match status" value="1"/>
</dbReference>
<accession>A0A0G9GXV3</accession>
<dbReference type="CDD" id="cd17546">
    <property type="entry name" value="REC_hyHK_CKI1_RcsC-like"/>
    <property type="match status" value="1"/>
</dbReference>
<dbReference type="SUPFAM" id="SSF47226">
    <property type="entry name" value="Histidine-containing phosphotransfer domain, HPT domain"/>
    <property type="match status" value="1"/>
</dbReference>
<dbReference type="Proteomes" id="UP000035481">
    <property type="component" value="Unassembled WGS sequence"/>
</dbReference>
<dbReference type="PANTHER" id="PTHR45339">
    <property type="entry name" value="HYBRID SIGNAL TRANSDUCTION HISTIDINE KINASE J"/>
    <property type="match status" value="1"/>
</dbReference>
<organism evidence="9 10">
    <name type="scientific">Dyella japonica DSM 16301</name>
    <dbReference type="NCBI Taxonomy" id="1440762"/>
    <lineage>
        <taxon>Bacteria</taxon>
        <taxon>Pseudomonadati</taxon>
        <taxon>Pseudomonadota</taxon>
        <taxon>Gammaproteobacteria</taxon>
        <taxon>Lysobacterales</taxon>
        <taxon>Rhodanobacteraceae</taxon>
        <taxon>Dyella</taxon>
    </lineage>
</organism>
<feature type="domain" description="Response regulatory" evidence="7">
    <location>
        <begin position="1150"/>
        <end position="1267"/>
    </location>
</feature>
<dbReference type="SUPFAM" id="SSF55874">
    <property type="entry name" value="ATPase domain of HSP90 chaperone/DNA topoisomerase II/histidine kinase"/>
    <property type="match status" value="1"/>
</dbReference>
<dbReference type="SMART" id="SM00387">
    <property type="entry name" value="HATPase_c"/>
    <property type="match status" value="1"/>
</dbReference>
<feature type="domain" description="PAS" evidence="8">
    <location>
        <begin position="648"/>
        <end position="720"/>
    </location>
</feature>
<dbReference type="SMART" id="SM00448">
    <property type="entry name" value="REC"/>
    <property type="match status" value="1"/>
</dbReference>
<comment type="caution">
    <text evidence="9">The sequence shown here is derived from an EMBL/GenBank/DDBJ whole genome shotgun (WGS) entry which is preliminary data.</text>
</comment>
<dbReference type="InterPro" id="IPR004358">
    <property type="entry name" value="Sig_transdc_His_kin-like_C"/>
</dbReference>
<dbReference type="EMBL" id="JPLA01000060">
    <property type="protein sequence ID" value="KLD62066.1"/>
    <property type="molecule type" value="Genomic_DNA"/>
</dbReference>
<dbReference type="Gene3D" id="3.30.450.20">
    <property type="entry name" value="PAS domain"/>
    <property type="match status" value="2"/>
</dbReference>
<evidence type="ECO:0000313" key="10">
    <source>
        <dbReference type="Proteomes" id="UP000035481"/>
    </source>
</evidence>
<dbReference type="InterPro" id="IPR003594">
    <property type="entry name" value="HATPase_dom"/>
</dbReference>
<proteinExistence type="predicted"/>
<evidence type="ECO:0000256" key="3">
    <source>
        <dbReference type="ARBA" id="ARBA00022553"/>
    </source>
</evidence>
<dbReference type="InterPro" id="IPR001638">
    <property type="entry name" value="Solute-binding_3/MltF_N"/>
</dbReference>
<dbReference type="PANTHER" id="PTHR45339:SF5">
    <property type="entry name" value="HISTIDINE KINASE"/>
    <property type="match status" value="1"/>
</dbReference>
<dbReference type="EC" id="2.7.13.3" evidence="2"/>
<dbReference type="GO" id="GO:0005886">
    <property type="term" value="C:plasma membrane"/>
    <property type="evidence" value="ECO:0007669"/>
    <property type="project" value="UniProtKB-SubCell"/>
</dbReference>
<name>A0A0G9GXV3_9GAMM</name>
<dbReference type="Pfam" id="PF00497">
    <property type="entry name" value="SBP_bac_3"/>
    <property type="match status" value="2"/>
</dbReference>
<evidence type="ECO:0000313" key="9">
    <source>
        <dbReference type="EMBL" id="KLD62066.1"/>
    </source>
</evidence>
<dbReference type="Gene3D" id="3.40.190.10">
    <property type="entry name" value="Periplasmic binding protein-like II"/>
    <property type="match status" value="4"/>
</dbReference>
<keyword evidence="4" id="KW-0902">Two-component regulatory system</keyword>
<dbReference type="NCBIfam" id="TIGR00229">
    <property type="entry name" value="sensory_box"/>
    <property type="match status" value="1"/>
</dbReference>
<dbReference type="InterPro" id="IPR035965">
    <property type="entry name" value="PAS-like_dom_sf"/>
</dbReference>
<keyword evidence="3 5" id="KW-0597">Phosphoprotein</keyword>
<dbReference type="InterPro" id="IPR000014">
    <property type="entry name" value="PAS"/>
</dbReference>
<dbReference type="CDD" id="cd16922">
    <property type="entry name" value="HATPase_EvgS-ArcB-TorS-like"/>
    <property type="match status" value="1"/>
</dbReference>
<dbReference type="CDD" id="cd01007">
    <property type="entry name" value="PBP2_BvgS_HisK_like"/>
    <property type="match status" value="1"/>
</dbReference>
<comment type="catalytic activity">
    <reaction evidence="1">
        <text>ATP + protein L-histidine = ADP + protein N-phospho-L-histidine.</text>
        <dbReference type="EC" id="2.7.13.3"/>
    </reaction>
</comment>
<protein>
    <recommendedName>
        <fullName evidence="2">histidine kinase</fullName>
        <ecNumber evidence="2">2.7.13.3</ecNumber>
    </recommendedName>
</protein>
<dbReference type="Gene3D" id="3.40.50.2300">
    <property type="match status" value="1"/>
</dbReference>
<sequence>MVQVGIYAGDHMPIEGWIGGEPQGIGVDYARLLASYAGLRLEFHPFTDWSTALGDGTPTSTFDLYVGQGLWDELAPRFYFLKPHITDTGILVVRQGEQTLRRDSALEGRRIAVERPLRFANVAIHKSYPKAALVFANDGSEALDMVARGDADAYIGTGDLRTRALLQRRPRDDLQVLGQAILPTSGVAVAIPRDREVLAQVLRKAETNITSDDLAQLHKRWGMDATVDVLPPPLSSLTKEQNQWLRQLPELRVVYETDRYPYSFVDDKGTFAGISADYLRLVADSLGLKFKLVPADDWTTVKALVANHQVDIIAAGSANDFPRDAMLFSQPYETFPGVIVTRVGGLPITGPADLSQRVVAIREEQSMLSRARVILGGSTLVPVGSNEAGLALVASGKADAYIGTLPAIDSLIRNRYPAELRVVGPADINLDLAIGMLPSNAALLPYVNRELAILSSAQRQAIRSRWLTTDYYYGVPWAWVIAGLGSACLLFGIGAFAYVRLRRASRAQALAEKKLGDELSFQQALLETLPYPVFVKDAEGRYLAVNAAYEKLLGVLREDILGKTLAQTKHLTQPNPLDLHDADLRVMAMGKSERSEILLPPLAPDESIRSTISWRRPFVSETSHESRMLGTIVDVSDIRSAEARARASEQRLSDITQAMPAVVFQIQVTSPTSRHFTYIGGDSKSLLDMAPEEIIGNEPELASRLHPHDLPMLFDRVNAAAIALEPMPPVDFRILVRGEWKWLRTEGGHSRRLPDGTAEWSGYWIDTTAAHRQADELIHAKAQAESAVLAKGAFLASMSHEIRTPMAGVLGLIELMARTKLDAEQANMLGMAQDSARLLLQILDDILDYSRIEADRIELESAPFDMHQLIDSLVGVCSAGAGKKHLRLYAVHDARLGRLYKGDALRMRQIIANLLSNALKFTEEGSIVFRAQCLVDSDGRHRLKFTISDTGIGIPAASLARLFQPFIQAEQSTTRRFGGTGLGLSISRRLAEMMGGKLCLHSIVGRGTEAVFEVAMDVVEDWEPPLGLAGRTAALITSDPMLQEELGNALSAFGFHWSVREPSAKFDDDEDGPELVFMDAPLAASTNIPASSRIVMLGRPHDMQGTEASILKLDPILWAPLRDLCLQELGLIETAAEPIASAAAGHPDIHVLVAEDHSINQALISRQLEALGYRHTVVGDGAEALAVLESAHYDLLLADCHMPRIDGFEMTRRIRQSERAGQHLPIVALSASALPEQIQACLDAGMDDFLAKPVTLRDLDAKISSLTRSGGDQPASTIMDEVDAQAAHLISFYKDPVQLKAVLDELLSVCRKDSAELKHLMSGDDDAAKRRLLHHIEGSLGVIGLEDMASQPASDASLQEREAFIAKRIEQLELLIHRLKADLSSVAP</sequence>
<evidence type="ECO:0000259" key="7">
    <source>
        <dbReference type="PROSITE" id="PS50110"/>
    </source>
</evidence>
<dbReference type="InterPro" id="IPR013656">
    <property type="entry name" value="PAS_4"/>
</dbReference>
<dbReference type="PROSITE" id="PS50110">
    <property type="entry name" value="RESPONSE_REGULATORY"/>
    <property type="match status" value="1"/>
</dbReference>
<dbReference type="SMART" id="SM00062">
    <property type="entry name" value="PBPb"/>
    <property type="match status" value="2"/>
</dbReference>
<evidence type="ECO:0000256" key="5">
    <source>
        <dbReference type="PROSITE-ProRule" id="PRU00169"/>
    </source>
</evidence>
<dbReference type="InterPro" id="IPR036890">
    <property type="entry name" value="HATPase_C_sf"/>
</dbReference>
<evidence type="ECO:0000256" key="1">
    <source>
        <dbReference type="ARBA" id="ARBA00000085"/>
    </source>
</evidence>